<feature type="domain" description="CsbD-like" evidence="2">
    <location>
        <begin position="4"/>
        <end position="55"/>
    </location>
</feature>
<comment type="similarity">
    <text evidence="1">Belongs to the UPF0337 (CsbD) family.</text>
</comment>
<dbReference type="AlphaFoldDB" id="A0A7W6PRA5"/>
<name>A0A7W6PRA5_9HYPH</name>
<dbReference type="PANTHER" id="PTHR34977:SF1">
    <property type="entry name" value="UPF0337 PROTEIN YJBJ"/>
    <property type="match status" value="1"/>
</dbReference>
<gene>
    <name evidence="3" type="ORF">GGQ72_002915</name>
</gene>
<dbReference type="InterPro" id="IPR050423">
    <property type="entry name" value="UPF0337_stress_rsp"/>
</dbReference>
<dbReference type="InterPro" id="IPR008462">
    <property type="entry name" value="CsbD"/>
</dbReference>
<dbReference type="EMBL" id="JACIEC010000003">
    <property type="protein sequence ID" value="MBB4144358.1"/>
    <property type="molecule type" value="Genomic_DNA"/>
</dbReference>
<dbReference type="PANTHER" id="PTHR34977">
    <property type="entry name" value="UPF0337 PROTEIN YJBJ"/>
    <property type="match status" value="1"/>
</dbReference>
<dbReference type="Proteomes" id="UP000519897">
    <property type="component" value="Unassembled WGS sequence"/>
</dbReference>
<sequence length="59" mass="6125">MDKNRIEGAARQAKGTIKEAVGKVTGNRDLEIEGKADKVAGEAQSAVGKAKDSVKSALK</sequence>
<organism evidence="3 4">
    <name type="scientific">Rhizobium rhizoryzae</name>
    <dbReference type="NCBI Taxonomy" id="451876"/>
    <lineage>
        <taxon>Bacteria</taxon>
        <taxon>Pseudomonadati</taxon>
        <taxon>Pseudomonadota</taxon>
        <taxon>Alphaproteobacteria</taxon>
        <taxon>Hyphomicrobiales</taxon>
        <taxon>Rhizobiaceae</taxon>
        <taxon>Rhizobium/Agrobacterium group</taxon>
        <taxon>Rhizobium</taxon>
    </lineage>
</organism>
<comment type="caution">
    <text evidence="3">The sequence shown here is derived from an EMBL/GenBank/DDBJ whole genome shotgun (WGS) entry which is preliminary data.</text>
</comment>
<dbReference type="Pfam" id="PF05532">
    <property type="entry name" value="CsbD"/>
    <property type="match status" value="1"/>
</dbReference>
<dbReference type="SUPFAM" id="SSF69047">
    <property type="entry name" value="Hypothetical protein YjbJ"/>
    <property type="match status" value="1"/>
</dbReference>
<reference evidence="3 4" key="1">
    <citation type="submission" date="2020-08" db="EMBL/GenBank/DDBJ databases">
        <title>Genomic Encyclopedia of Type Strains, Phase IV (KMG-IV): sequencing the most valuable type-strain genomes for metagenomic binning, comparative biology and taxonomic classification.</title>
        <authorList>
            <person name="Goeker M."/>
        </authorList>
    </citation>
    <scope>NUCLEOTIDE SEQUENCE [LARGE SCALE GENOMIC DNA]</scope>
    <source>
        <strain evidence="3 4">DSM 29514</strain>
    </source>
</reference>
<keyword evidence="4" id="KW-1185">Reference proteome</keyword>
<dbReference type="InterPro" id="IPR036629">
    <property type="entry name" value="YjbJ_sf"/>
</dbReference>
<dbReference type="RefSeq" id="WP_062556467.1">
    <property type="nucleotide sequence ID" value="NZ_CP049249.1"/>
</dbReference>
<dbReference type="Gene3D" id="1.10.1470.10">
    <property type="entry name" value="YjbJ"/>
    <property type="match status" value="1"/>
</dbReference>
<evidence type="ECO:0000256" key="1">
    <source>
        <dbReference type="ARBA" id="ARBA00009129"/>
    </source>
</evidence>
<evidence type="ECO:0000313" key="3">
    <source>
        <dbReference type="EMBL" id="MBB4144358.1"/>
    </source>
</evidence>
<proteinExistence type="inferred from homology"/>
<evidence type="ECO:0000259" key="2">
    <source>
        <dbReference type="Pfam" id="PF05532"/>
    </source>
</evidence>
<accession>A0A7W6PRA5</accession>
<evidence type="ECO:0000313" key="4">
    <source>
        <dbReference type="Proteomes" id="UP000519897"/>
    </source>
</evidence>
<protein>
    <submittedName>
        <fullName evidence="3">Uncharacterized protein YjbJ (UPF0337 family)</fullName>
    </submittedName>
</protein>